<dbReference type="Proteomes" id="UP000014760">
    <property type="component" value="Unassembled WGS sequence"/>
</dbReference>
<evidence type="ECO:0000313" key="1">
    <source>
        <dbReference type="EMBL" id="ELT96169.1"/>
    </source>
</evidence>
<dbReference type="AlphaFoldDB" id="R7TR93"/>
<dbReference type="STRING" id="283909.R7TR93"/>
<gene>
    <name evidence="1" type="ORF">CAPTEDRAFT_177942</name>
</gene>
<evidence type="ECO:0000313" key="3">
    <source>
        <dbReference type="Proteomes" id="UP000014760"/>
    </source>
</evidence>
<dbReference type="EMBL" id="AMQN01011469">
    <property type="status" value="NOT_ANNOTATED_CDS"/>
    <property type="molecule type" value="Genomic_DNA"/>
</dbReference>
<dbReference type="EnsemblMetazoa" id="CapteT177942">
    <property type="protein sequence ID" value="CapteP177942"/>
    <property type="gene ID" value="CapteG177942"/>
</dbReference>
<organism evidence="1">
    <name type="scientific">Capitella teleta</name>
    <name type="common">Polychaete worm</name>
    <dbReference type="NCBI Taxonomy" id="283909"/>
    <lineage>
        <taxon>Eukaryota</taxon>
        <taxon>Metazoa</taxon>
        <taxon>Spiralia</taxon>
        <taxon>Lophotrochozoa</taxon>
        <taxon>Annelida</taxon>
        <taxon>Polychaeta</taxon>
        <taxon>Sedentaria</taxon>
        <taxon>Scolecida</taxon>
        <taxon>Capitellidae</taxon>
        <taxon>Capitella</taxon>
    </lineage>
</organism>
<proteinExistence type="predicted"/>
<evidence type="ECO:0000313" key="2">
    <source>
        <dbReference type="EnsemblMetazoa" id="CapteP177942"/>
    </source>
</evidence>
<accession>R7TR93</accession>
<dbReference type="OrthoDB" id="5953973at2759"/>
<reference evidence="1 3" key="2">
    <citation type="journal article" date="2013" name="Nature">
        <title>Insights into bilaterian evolution from three spiralian genomes.</title>
        <authorList>
            <person name="Simakov O."/>
            <person name="Marletaz F."/>
            <person name="Cho S.J."/>
            <person name="Edsinger-Gonzales E."/>
            <person name="Havlak P."/>
            <person name="Hellsten U."/>
            <person name="Kuo D.H."/>
            <person name="Larsson T."/>
            <person name="Lv J."/>
            <person name="Arendt D."/>
            <person name="Savage R."/>
            <person name="Osoegawa K."/>
            <person name="de Jong P."/>
            <person name="Grimwood J."/>
            <person name="Chapman J.A."/>
            <person name="Shapiro H."/>
            <person name="Aerts A."/>
            <person name="Otillar R.P."/>
            <person name="Terry A.Y."/>
            <person name="Boore J.L."/>
            <person name="Grigoriev I.V."/>
            <person name="Lindberg D.R."/>
            <person name="Seaver E.C."/>
            <person name="Weisblat D.A."/>
            <person name="Putnam N.H."/>
            <person name="Rokhsar D.S."/>
        </authorList>
    </citation>
    <scope>NUCLEOTIDE SEQUENCE</scope>
    <source>
        <strain evidence="1 3">I ESC-2004</strain>
    </source>
</reference>
<keyword evidence="3" id="KW-1185">Reference proteome</keyword>
<dbReference type="HOGENOM" id="CLU_934628_0_0_1"/>
<reference evidence="2" key="3">
    <citation type="submission" date="2015-06" db="UniProtKB">
        <authorList>
            <consortium name="EnsemblMetazoa"/>
        </authorList>
    </citation>
    <scope>IDENTIFICATION</scope>
</reference>
<name>R7TR93_CAPTE</name>
<dbReference type="EMBL" id="KB308892">
    <property type="protein sequence ID" value="ELT96169.1"/>
    <property type="molecule type" value="Genomic_DNA"/>
</dbReference>
<protein>
    <submittedName>
        <fullName evidence="1 2">Uncharacterized protein</fullName>
    </submittedName>
</protein>
<sequence>MENTFYDNEDSDIALEIRTLVHPGQHREFEDPIHGVLHALSSLSIGENGEVNEGPKLKEYYNFPDTLVEEESTTSTRGGSEEFDDVIVVSGKDDGFTTEYAVRGLKKHELPVIGTYVDKRVVPGFKYAVRKLGTESYLFKKQTLALQRVGIGYGKRITFESQLKNSNDNYFYSDTFPAGYGFSVVAIADGDAFTVVDDDDDAPVGEGVITQVGLQKEISSHVEEDGSVVKRVAVQFCCDVKYGSNKHGLLPLFHEYTLLLNGVAVMVKRKAGRLAETESIEQLELPLLGSCRLQLTQG</sequence>
<reference evidence="3" key="1">
    <citation type="submission" date="2012-12" db="EMBL/GenBank/DDBJ databases">
        <authorList>
            <person name="Hellsten U."/>
            <person name="Grimwood J."/>
            <person name="Chapman J.A."/>
            <person name="Shapiro H."/>
            <person name="Aerts A."/>
            <person name="Otillar R.P."/>
            <person name="Terry A.Y."/>
            <person name="Boore J.L."/>
            <person name="Simakov O."/>
            <person name="Marletaz F."/>
            <person name="Cho S.-J."/>
            <person name="Edsinger-Gonzales E."/>
            <person name="Havlak P."/>
            <person name="Kuo D.-H."/>
            <person name="Larsson T."/>
            <person name="Lv J."/>
            <person name="Arendt D."/>
            <person name="Savage R."/>
            <person name="Osoegawa K."/>
            <person name="de Jong P."/>
            <person name="Lindberg D.R."/>
            <person name="Seaver E.C."/>
            <person name="Weisblat D.A."/>
            <person name="Putnam N.H."/>
            <person name="Grigoriev I.V."/>
            <person name="Rokhsar D.S."/>
        </authorList>
    </citation>
    <scope>NUCLEOTIDE SEQUENCE</scope>
    <source>
        <strain evidence="3">I ESC-2004</strain>
    </source>
</reference>
<dbReference type="OMA" id="GIRRHEM"/>